<sequence>MSDKQTAKKAPETTTEPTKLANGANGYTGAEKPATATTKPETVVYIGPNILSEGLKKNTVYRGRPTELIEAIAEKHPGIIRLFVKVDKLSKAMAEVHKTGTPLNLAYTNIIKRMEVSE</sequence>
<keyword evidence="3" id="KW-1185">Reference proteome</keyword>
<feature type="region of interest" description="Disordered" evidence="1">
    <location>
        <begin position="1"/>
        <end position="38"/>
    </location>
</feature>
<evidence type="ECO:0000256" key="1">
    <source>
        <dbReference type="SAM" id="MobiDB-lite"/>
    </source>
</evidence>
<evidence type="ECO:0000313" key="2">
    <source>
        <dbReference type="EMBL" id="KHM53238.1"/>
    </source>
</evidence>
<protein>
    <submittedName>
        <fullName evidence="2">Uncharacterized protein</fullName>
    </submittedName>
</protein>
<dbReference type="EMBL" id="JSCE01000001">
    <property type="protein sequence ID" value="KHM53238.1"/>
    <property type="molecule type" value="Genomic_DNA"/>
</dbReference>
<accession>A0A0B2K329</accession>
<organism evidence="2 3">
    <name type="scientific">Anaerovibrio lipolyticus</name>
    <dbReference type="NCBI Taxonomy" id="82374"/>
    <lineage>
        <taxon>Bacteria</taxon>
        <taxon>Bacillati</taxon>
        <taxon>Bacillota</taxon>
        <taxon>Negativicutes</taxon>
        <taxon>Selenomonadales</taxon>
        <taxon>Selenomonadaceae</taxon>
        <taxon>Anaerovibrio</taxon>
    </lineage>
</organism>
<dbReference type="RefSeq" id="WP_039205558.1">
    <property type="nucleotide sequence ID" value="NZ_JSCE01000001.1"/>
</dbReference>
<reference evidence="2 3" key="1">
    <citation type="journal article" date="2013" name="PLoS ONE">
        <title>Identification and characterization of three novel lipases belonging to families II and V from Anaerovibrio lipolyticus 5ST.</title>
        <authorList>
            <person name="Prive F."/>
            <person name="Kaderbhai N.N."/>
            <person name="Girdwood S."/>
            <person name="Worgan H.J."/>
            <person name="Pinloche E."/>
            <person name="Scollan N.D."/>
            <person name="Huws S.A."/>
            <person name="Newbold C.J."/>
        </authorList>
    </citation>
    <scope>NUCLEOTIDE SEQUENCE [LARGE SCALE GENOMIC DNA]</scope>
    <source>
        <strain evidence="2 3">5S</strain>
    </source>
</reference>
<comment type="caution">
    <text evidence="2">The sequence shown here is derived from an EMBL/GenBank/DDBJ whole genome shotgun (WGS) entry which is preliminary data.</text>
</comment>
<dbReference type="STRING" id="82374.NZ47_00020"/>
<evidence type="ECO:0000313" key="3">
    <source>
        <dbReference type="Proteomes" id="UP000030993"/>
    </source>
</evidence>
<gene>
    <name evidence="2" type="ORF">NZ47_00020</name>
</gene>
<proteinExistence type="predicted"/>
<name>A0A0B2K329_9FIRM</name>
<dbReference type="Proteomes" id="UP000030993">
    <property type="component" value="Unassembled WGS sequence"/>
</dbReference>
<dbReference type="AlphaFoldDB" id="A0A0B2K329"/>
<feature type="compositionally biased region" description="Basic and acidic residues" evidence="1">
    <location>
        <begin position="1"/>
        <end position="11"/>
    </location>
</feature>